<feature type="region of interest" description="Disordered" evidence="1">
    <location>
        <begin position="1"/>
        <end position="42"/>
    </location>
</feature>
<comment type="caution">
    <text evidence="3">The sequence shown here is derived from an EMBL/GenBank/DDBJ whole genome shotgun (WGS) entry which is preliminary data.</text>
</comment>
<evidence type="ECO:0000313" key="3">
    <source>
        <dbReference type="EMBL" id="CAG8518441.1"/>
    </source>
</evidence>
<dbReference type="OrthoDB" id="10446079at2759"/>
<feature type="region of interest" description="Disordered" evidence="1">
    <location>
        <begin position="68"/>
        <end position="89"/>
    </location>
</feature>
<evidence type="ECO:0000256" key="2">
    <source>
        <dbReference type="SAM" id="Phobius"/>
    </source>
</evidence>
<sequence>MHKAIDAGSPISTAVGSLSSPLSSPQSRPQSQSLGRLSAAESSSSEASSLFSPFSFIYPSILTTPPSPPLHPYSTNTLPSPDSPVSHLSPPLPSIPPVLLASYPTQRLINIYPEVLAAHGELRGVPIVAKNNRAERTVASSIFVVDGQENKACNVIIDSTYGDLDMVEGVGKDCESSEVDFRLNGGNMENLQSEEGNRKSMGKRDSTFKEESVSEIYIIERLRGQISKTDNRSSVQSNKLRDRTVFSSRSTSISDNIRSKPTSIDLEKVSQSIHERNFFCNFFRRKDDRIANTKEIKTIRESWEIISKKEREDGSWEIVSKKEREDGFTDKSTEDDRIPDKLSGWSQPWLNESGKPTAKLWSVVFITIIIAVMILLTIGVIVGFGK</sequence>
<accession>A0A9N9A5M7</accession>
<feature type="compositionally biased region" description="Low complexity" evidence="1">
    <location>
        <begin position="72"/>
        <end position="89"/>
    </location>
</feature>
<proteinExistence type="predicted"/>
<dbReference type="AlphaFoldDB" id="A0A9N9A5M7"/>
<feature type="compositionally biased region" description="Low complexity" evidence="1">
    <location>
        <begin position="16"/>
        <end position="42"/>
    </location>
</feature>
<keyword evidence="4" id="KW-1185">Reference proteome</keyword>
<evidence type="ECO:0000313" key="4">
    <source>
        <dbReference type="Proteomes" id="UP000789739"/>
    </source>
</evidence>
<keyword evidence="2" id="KW-0472">Membrane</keyword>
<keyword evidence="2" id="KW-0812">Transmembrane</keyword>
<evidence type="ECO:0000256" key="1">
    <source>
        <dbReference type="SAM" id="MobiDB-lite"/>
    </source>
</evidence>
<protein>
    <submittedName>
        <fullName evidence="3">111_t:CDS:1</fullName>
    </submittedName>
</protein>
<dbReference type="Proteomes" id="UP000789739">
    <property type="component" value="Unassembled WGS sequence"/>
</dbReference>
<feature type="region of interest" description="Disordered" evidence="1">
    <location>
        <begin position="187"/>
        <end position="207"/>
    </location>
</feature>
<name>A0A9N9A5M7_9GLOM</name>
<feature type="transmembrane region" description="Helical" evidence="2">
    <location>
        <begin position="360"/>
        <end position="384"/>
    </location>
</feature>
<reference evidence="3" key="1">
    <citation type="submission" date="2021-06" db="EMBL/GenBank/DDBJ databases">
        <authorList>
            <person name="Kallberg Y."/>
            <person name="Tangrot J."/>
            <person name="Rosling A."/>
        </authorList>
    </citation>
    <scope>NUCLEOTIDE SEQUENCE</scope>
    <source>
        <strain evidence="3">BR232B</strain>
    </source>
</reference>
<dbReference type="EMBL" id="CAJVPI010000317">
    <property type="protein sequence ID" value="CAG8518441.1"/>
    <property type="molecule type" value="Genomic_DNA"/>
</dbReference>
<organism evidence="3 4">
    <name type="scientific">Paraglomus brasilianum</name>
    <dbReference type="NCBI Taxonomy" id="144538"/>
    <lineage>
        <taxon>Eukaryota</taxon>
        <taxon>Fungi</taxon>
        <taxon>Fungi incertae sedis</taxon>
        <taxon>Mucoromycota</taxon>
        <taxon>Glomeromycotina</taxon>
        <taxon>Glomeromycetes</taxon>
        <taxon>Paraglomerales</taxon>
        <taxon>Paraglomeraceae</taxon>
        <taxon>Paraglomus</taxon>
    </lineage>
</organism>
<gene>
    <name evidence="3" type="ORF">PBRASI_LOCUS3491</name>
</gene>
<feature type="compositionally biased region" description="Basic and acidic residues" evidence="1">
    <location>
        <begin position="195"/>
        <end position="207"/>
    </location>
</feature>
<keyword evidence="2" id="KW-1133">Transmembrane helix</keyword>